<dbReference type="PANTHER" id="PTHR36688">
    <property type="entry name" value="ENDO/EXONUCLEASE/PHOSPHATASE DOMAIN-CONTAINING PROTEIN"/>
    <property type="match status" value="1"/>
</dbReference>
<keyword evidence="1" id="KW-0175">Coiled coil</keyword>
<protein>
    <recommendedName>
        <fullName evidence="5">Endonuclease/exonuclease/phosphatase domain-containing protein</fullName>
    </recommendedName>
</protein>
<accession>A0A8H3QV26</accession>
<feature type="compositionally biased region" description="Polar residues" evidence="2">
    <location>
        <begin position="31"/>
        <end position="57"/>
    </location>
</feature>
<proteinExistence type="predicted"/>
<dbReference type="EMBL" id="BLAL01000194">
    <property type="protein sequence ID" value="GES90289.1"/>
    <property type="molecule type" value="Genomic_DNA"/>
</dbReference>
<dbReference type="InterPro" id="IPR052560">
    <property type="entry name" value="RdDP_mobile_element"/>
</dbReference>
<comment type="caution">
    <text evidence="3">The sequence shown here is derived from an EMBL/GenBank/DDBJ whole genome shotgun (WGS) entry which is preliminary data.</text>
</comment>
<evidence type="ECO:0000313" key="4">
    <source>
        <dbReference type="Proteomes" id="UP000615446"/>
    </source>
</evidence>
<feature type="compositionally biased region" description="Low complexity" evidence="2">
    <location>
        <begin position="1"/>
        <end position="24"/>
    </location>
</feature>
<organism evidence="3 4">
    <name type="scientific">Rhizophagus clarus</name>
    <dbReference type="NCBI Taxonomy" id="94130"/>
    <lineage>
        <taxon>Eukaryota</taxon>
        <taxon>Fungi</taxon>
        <taxon>Fungi incertae sedis</taxon>
        <taxon>Mucoromycota</taxon>
        <taxon>Glomeromycotina</taxon>
        <taxon>Glomeromycetes</taxon>
        <taxon>Glomerales</taxon>
        <taxon>Glomeraceae</taxon>
        <taxon>Rhizophagus</taxon>
    </lineage>
</organism>
<feature type="region of interest" description="Disordered" evidence="2">
    <location>
        <begin position="1"/>
        <end position="93"/>
    </location>
</feature>
<dbReference type="InterPro" id="IPR036691">
    <property type="entry name" value="Endo/exonu/phosph_ase_sf"/>
</dbReference>
<feature type="compositionally biased region" description="Polar residues" evidence="2">
    <location>
        <begin position="126"/>
        <end position="145"/>
    </location>
</feature>
<feature type="coiled-coil region" evidence="1">
    <location>
        <begin position="508"/>
        <end position="535"/>
    </location>
</feature>
<name>A0A8H3QV26_9GLOM</name>
<evidence type="ECO:0000256" key="2">
    <source>
        <dbReference type="SAM" id="MobiDB-lite"/>
    </source>
</evidence>
<reference evidence="3" key="1">
    <citation type="submission" date="2019-10" db="EMBL/GenBank/DDBJ databases">
        <title>Conservation and host-specific expression of non-tandemly repeated heterogenous ribosome RNA gene in arbuscular mycorrhizal fungi.</title>
        <authorList>
            <person name="Maeda T."/>
            <person name="Kobayashi Y."/>
            <person name="Nakagawa T."/>
            <person name="Ezawa T."/>
            <person name="Yamaguchi K."/>
            <person name="Bino T."/>
            <person name="Nishimoto Y."/>
            <person name="Shigenobu S."/>
            <person name="Kawaguchi M."/>
        </authorList>
    </citation>
    <scope>NUCLEOTIDE SEQUENCE</scope>
    <source>
        <strain evidence="3">HR1</strain>
    </source>
</reference>
<dbReference type="Gene3D" id="3.60.10.10">
    <property type="entry name" value="Endonuclease/exonuclease/phosphatase"/>
    <property type="match status" value="1"/>
</dbReference>
<dbReference type="Proteomes" id="UP000615446">
    <property type="component" value="Unassembled WGS sequence"/>
</dbReference>
<evidence type="ECO:0000256" key="1">
    <source>
        <dbReference type="SAM" id="Coils"/>
    </source>
</evidence>
<feature type="region of interest" description="Disordered" evidence="2">
    <location>
        <begin position="122"/>
        <end position="145"/>
    </location>
</feature>
<feature type="compositionally biased region" description="Polar residues" evidence="2">
    <location>
        <begin position="72"/>
        <end position="93"/>
    </location>
</feature>
<dbReference type="PANTHER" id="PTHR36688:SF2">
    <property type="entry name" value="ENDONUCLEASE_EXONUCLEASE_PHOSPHATASE DOMAIN-CONTAINING PROTEIN"/>
    <property type="match status" value="1"/>
</dbReference>
<sequence>MSTCSTRSSARNAKRNSSNINNNNQEMIKHASNTTHVNNNSHGDNASVSSSTTPTNDLNRHETSNKRVRTIEGSNNDILMTETTSPPVTQTNTSEITIPKTPILVSLNESLHAPKNDRNLLVTAPNKDQSGANSKTDLSNKGKNKMTDTNQDTLMHEQLDLSNFKGEQIYRLFCPLNHFPNNENPHEVLNKVRSHFANKETFKECSIDTICKISIIVLTFTSDVDKSALDGTNIGSLKVIFHDFNEENTSNIIQQELMKIFNRSIRFVDIPTSYPTDRPNQRPYKPQPPIYKQIHIVFKDEQPVKNFFTKEIYSLKIENWVCRILPADHTHPEHDKRCKFGYKITGLPMNTQLGDLHPILTRINAQTCTFAPTNNRQLQKAAYVYVKEKDYKEQIFHIKCFNTTIYAFPQTIRLSCTVCGDPTHEYTQCTNKQDPNQRPKALTIDRNQNKKPTINQQIYNQFKSIIATHNGERIICMDQNKYQNQKQPMKFNQPSPYIPNIPDNTMKIQHLEQEINTLKAQLKTLAKENTTLKKELTMVKESITTNMKELLYMKEQLNHVNTKSDIMIQKLDEISLYQNTPSSHITREESTNIIYEKNNLHSTIANETGQNTSSGPVQYPMEDINSIQGHSDLGRIEREYDAEYYNQTNENDTYNYNNMETQDNNTGLLSRFTNYIGGNSRVLNPSHQISNDTSQNNIPLNNTDYLSTNNNAPAQTSNILKNKIKNFYKNKSSSHIKNRIITPSRFLNVQSPRPINNADDFITLDTINDSQDDCFNDYVKIGTINIHTGFQNKLDTIIEYFIYYNYNILVITETGLFENQINDKIQKLPHPTLQNDYLYIVHDRSGDNKGSGIATIMDSFFYQHLILNIRLYGRILHLKFGFKQHIFFHLIGVYLPASVKKDNATLRQECYNYINKILLSNKPQDHYLILGDFNTTSSKKGQNSSNPIDNIIPLLKTFNSKMPLNILIYDKLSDAPSPDKINYRNITANTWNEYEQNSNIAFNIPLPNIISQEDLDQVAPLKMRQAHNKVFKLQRLLQTFNNKRILHICNTLLTKTNTNASTQSPYQAMKDIKSEHWNTYWGSNWIPYYRFLLNIKKTHNNIPFISSFTIPKHITLDNLDATKKYLKQLLQILRFNYNTIKNDITKNNIEYFVEARNNNLTENQSKMLYSILNKQPRIIKLTRLQYIDENNVTAFTTDPDKIESLTRQHFQSYASSTHSTHYTSPNDLPSPWKEIYLPCQEINDNIWDSLLQPLMMDDLDLVIHDAAKYKAPGPSKITYEDIKHLDYQVRSYLLHIYNYCFINNCIPSAWKLAYIFPIPKPQDWNSQLCNTRPITLLETPRKLYVSILSKRLNFILANNNNITTYNN</sequence>
<evidence type="ECO:0000313" key="3">
    <source>
        <dbReference type="EMBL" id="GES90289.1"/>
    </source>
</evidence>
<evidence type="ECO:0008006" key="5">
    <source>
        <dbReference type="Google" id="ProtNLM"/>
    </source>
</evidence>
<gene>
    <name evidence="3" type="ORF">RCL2_001714700</name>
</gene>
<dbReference type="SUPFAM" id="SSF56219">
    <property type="entry name" value="DNase I-like"/>
    <property type="match status" value="1"/>
</dbReference>